<dbReference type="RefSeq" id="WP_156970336.1">
    <property type="nucleotide sequence ID" value="NZ_CM002917.1"/>
</dbReference>
<reference evidence="2 3" key="1">
    <citation type="submission" date="2007-10" db="EMBL/GenBank/DDBJ databases">
        <authorList>
            <person name="Wagner-Dobler I."/>
            <person name="Ferriera S."/>
            <person name="Johnson J."/>
            <person name="Kravitz S."/>
            <person name="Beeson K."/>
            <person name="Sutton G."/>
            <person name="Rogers Y.-H."/>
            <person name="Friedman R."/>
            <person name="Frazier M."/>
            <person name="Venter J.C."/>
        </authorList>
    </citation>
    <scope>NUCLEOTIDE SEQUENCE [LARGE SCALE GENOMIC DNA]</scope>
    <source>
        <strain evidence="2 3">DFL-43</strain>
    </source>
</reference>
<gene>
    <name evidence="2" type="ORF">HPDFL43_16411</name>
</gene>
<dbReference type="EMBL" id="ABIA03000004">
    <property type="protein sequence ID" value="EDQ33076.2"/>
    <property type="molecule type" value="Genomic_DNA"/>
</dbReference>
<dbReference type="HOGENOM" id="CLU_2117656_0_0_5"/>
<reference evidence="2 3" key="2">
    <citation type="submission" date="2012-06" db="EMBL/GenBank/DDBJ databases">
        <authorList>
            <person name="Fiebig A."/>
        </authorList>
    </citation>
    <scope>NUCLEOTIDE SEQUENCE [LARGE SCALE GENOMIC DNA]</scope>
    <source>
        <strain evidence="2 3">DFL-43</strain>
    </source>
</reference>
<proteinExistence type="predicted"/>
<feature type="chain" id="PRO_5002733804" evidence="1">
    <location>
        <begin position="25"/>
        <end position="114"/>
    </location>
</feature>
<dbReference type="Proteomes" id="UP000004291">
    <property type="component" value="Chromosome"/>
</dbReference>
<sequence>MRNRVLILALMAATAAGESTSAKASDEVQHWVCTAIGENIGKTEPGYMSDIMRWPDDRFRTIEPGAEYYTSDNPDEADWLEVYAVPNGHGSTLIGFLQPQNFNCSIYQVAREFP</sequence>
<accession>A9D7H0</accession>
<dbReference type="AlphaFoldDB" id="A9D7H0"/>
<feature type="signal peptide" evidence="1">
    <location>
        <begin position="1"/>
        <end position="24"/>
    </location>
</feature>
<evidence type="ECO:0000313" key="2">
    <source>
        <dbReference type="EMBL" id="EDQ33076.2"/>
    </source>
</evidence>
<keyword evidence="1" id="KW-0732">Signal</keyword>
<keyword evidence="3" id="KW-1185">Reference proteome</keyword>
<evidence type="ECO:0000256" key="1">
    <source>
        <dbReference type="SAM" id="SignalP"/>
    </source>
</evidence>
<evidence type="ECO:0000313" key="3">
    <source>
        <dbReference type="Proteomes" id="UP000004291"/>
    </source>
</evidence>
<name>A9D7H0_HOEPD</name>
<protein>
    <submittedName>
        <fullName evidence="2">Uncharacterized protein</fullName>
    </submittedName>
</protein>
<dbReference type="STRING" id="411684.HPDFL43_16411"/>
<organism evidence="2 3">
    <name type="scientific">Hoeflea phototrophica (strain DSM 17068 / NCIMB 14078 / DFL-43)</name>
    <dbReference type="NCBI Taxonomy" id="411684"/>
    <lineage>
        <taxon>Bacteria</taxon>
        <taxon>Pseudomonadati</taxon>
        <taxon>Pseudomonadota</taxon>
        <taxon>Alphaproteobacteria</taxon>
        <taxon>Hyphomicrobiales</taxon>
        <taxon>Rhizobiaceae</taxon>
        <taxon>Hoeflea</taxon>
    </lineage>
</organism>
<comment type="caution">
    <text evidence="2">The sequence shown here is derived from an EMBL/GenBank/DDBJ whole genome shotgun (WGS) entry which is preliminary data.</text>
</comment>